<keyword evidence="1" id="KW-0880">Kelch repeat</keyword>
<dbReference type="PANTHER" id="PTHR46375:SF3">
    <property type="entry name" value="KELCH REPEAT AND BTB DOMAIN-CONTAINING PROTEIN 13"/>
    <property type="match status" value="1"/>
</dbReference>
<dbReference type="Gene3D" id="2.120.10.80">
    <property type="entry name" value="Kelch-type beta propeller"/>
    <property type="match status" value="1"/>
</dbReference>
<evidence type="ECO:0000313" key="3">
    <source>
        <dbReference type="EMBL" id="KER26161.1"/>
    </source>
</evidence>
<gene>
    <name evidence="3" type="ORF">T265_14054</name>
</gene>
<reference evidence="3 4" key="1">
    <citation type="submission" date="2013-11" db="EMBL/GenBank/DDBJ databases">
        <title>Opisthorchis viverrini - life in the bile duct.</title>
        <authorList>
            <person name="Young N.D."/>
            <person name="Nagarajan N."/>
            <person name="Lin S.J."/>
            <person name="Korhonen P.K."/>
            <person name="Jex A.R."/>
            <person name="Hall R.S."/>
            <person name="Safavi-Hemami H."/>
            <person name="Kaewkong W."/>
            <person name="Bertrand D."/>
            <person name="Gao S."/>
            <person name="Seet Q."/>
            <person name="Wongkham S."/>
            <person name="Teh B.T."/>
            <person name="Wongkham C."/>
            <person name="Intapan P.M."/>
            <person name="Maleewong W."/>
            <person name="Yang X."/>
            <person name="Hu M."/>
            <person name="Wang Z."/>
            <person name="Hofmann A."/>
            <person name="Sternberg P.W."/>
            <person name="Tan P."/>
            <person name="Wang J."/>
            <person name="Gasser R.B."/>
        </authorList>
    </citation>
    <scope>NUCLEOTIDE SEQUENCE [LARGE SCALE GENOMIC DNA]</scope>
</reference>
<dbReference type="SMART" id="SM00612">
    <property type="entry name" value="Kelch"/>
    <property type="match status" value="2"/>
</dbReference>
<dbReference type="Proteomes" id="UP000054324">
    <property type="component" value="Unassembled WGS sequence"/>
</dbReference>
<organism evidence="3 4">
    <name type="scientific">Opisthorchis viverrini</name>
    <name type="common">Southeast Asian liver fluke</name>
    <dbReference type="NCBI Taxonomy" id="6198"/>
    <lineage>
        <taxon>Eukaryota</taxon>
        <taxon>Metazoa</taxon>
        <taxon>Spiralia</taxon>
        <taxon>Lophotrochozoa</taxon>
        <taxon>Platyhelminthes</taxon>
        <taxon>Trematoda</taxon>
        <taxon>Digenea</taxon>
        <taxon>Opisthorchiida</taxon>
        <taxon>Opisthorchiata</taxon>
        <taxon>Opisthorchiidae</taxon>
        <taxon>Opisthorchis</taxon>
    </lineage>
</organism>
<feature type="signal peptide" evidence="2">
    <location>
        <begin position="1"/>
        <end position="22"/>
    </location>
</feature>
<dbReference type="InterPro" id="IPR006652">
    <property type="entry name" value="Kelch_1"/>
</dbReference>
<feature type="non-terminal residue" evidence="3">
    <location>
        <position position="113"/>
    </location>
</feature>
<dbReference type="PANTHER" id="PTHR46375">
    <property type="entry name" value="KELCH REPEAT AND BTB DOMAIN-CONTAINING PROTEIN 13-RELATED"/>
    <property type="match status" value="1"/>
</dbReference>
<dbReference type="RefSeq" id="XP_009170089.1">
    <property type="nucleotide sequence ID" value="XM_009171825.1"/>
</dbReference>
<sequence length="113" mass="12180">MVLRQRLCAAWLLVCSPSLAVGLQAFHHQSSLGVTTLHDILVLALRSVEVFDISGEAWSSIAPMSCARRRLGVTAFYGAIYAIGGENRSGILSSVEKYKPSTGLWMSVQSLGI</sequence>
<dbReference type="CTD" id="20328220"/>
<dbReference type="STRING" id="6198.A0A074ZFY1"/>
<dbReference type="InterPro" id="IPR015915">
    <property type="entry name" value="Kelch-typ_b-propeller"/>
</dbReference>
<dbReference type="EMBL" id="KL596754">
    <property type="protein sequence ID" value="KER26161.1"/>
    <property type="molecule type" value="Genomic_DNA"/>
</dbReference>
<keyword evidence="2" id="KW-0732">Signal</keyword>
<dbReference type="AlphaFoldDB" id="A0A074ZFY1"/>
<keyword evidence="4" id="KW-1185">Reference proteome</keyword>
<dbReference type="GeneID" id="20328220"/>
<evidence type="ECO:0000256" key="1">
    <source>
        <dbReference type="ARBA" id="ARBA00022441"/>
    </source>
</evidence>
<name>A0A074ZFY1_OPIVI</name>
<evidence type="ECO:0000313" key="4">
    <source>
        <dbReference type="Proteomes" id="UP000054324"/>
    </source>
</evidence>
<accession>A0A074ZFY1</accession>
<evidence type="ECO:0000256" key="2">
    <source>
        <dbReference type="SAM" id="SignalP"/>
    </source>
</evidence>
<protein>
    <recommendedName>
        <fullName evidence="5">Kelch repeat protein</fullName>
    </recommendedName>
</protein>
<proteinExistence type="predicted"/>
<dbReference type="KEGG" id="ovi:T265_14054"/>
<evidence type="ECO:0008006" key="5">
    <source>
        <dbReference type="Google" id="ProtNLM"/>
    </source>
</evidence>
<feature type="chain" id="PRO_5001704112" description="Kelch repeat protein" evidence="2">
    <location>
        <begin position="23"/>
        <end position="113"/>
    </location>
</feature>
<dbReference type="InterPro" id="IPR052392">
    <property type="entry name" value="Kelch-BTB_domain-containing"/>
</dbReference>
<dbReference type="OrthoDB" id="45365at2759"/>
<dbReference type="SUPFAM" id="SSF117281">
    <property type="entry name" value="Kelch motif"/>
    <property type="match status" value="1"/>
</dbReference>
<dbReference type="Pfam" id="PF01344">
    <property type="entry name" value="Kelch_1"/>
    <property type="match status" value="1"/>
</dbReference>